<evidence type="ECO:0000313" key="2">
    <source>
        <dbReference type="EMBL" id="KAJ5151844.1"/>
    </source>
</evidence>
<organism evidence="2 3">
    <name type="scientific">Penicillium capsulatum</name>
    <dbReference type="NCBI Taxonomy" id="69766"/>
    <lineage>
        <taxon>Eukaryota</taxon>
        <taxon>Fungi</taxon>
        <taxon>Dikarya</taxon>
        <taxon>Ascomycota</taxon>
        <taxon>Pezizomycotina</taxon>
        <taxon>Eurotiomycetes</taxon>
        <taxon>Eurotiomycetidae</taxon>
        <taxon>Eurotiales</taxon>
        <taxon>Aspergillaceae</taxon>
        <taxon>Penicillium</taxon>
    </lineage>
</organism>
<keyword evidence="3" id="KW-1185">Reference proteome</keyword>
<dbReference type="AlphaFoldDB" id="A0A9W9HQL3"/>
<feature type="region of interest" description="Disordered" evidence="1">
    <location>
        <begin position="298"/>
        <end position="324"/>
    </location>
</feature>
<reference evidence="2" key="2">
    <citation type="journal article" date="2023" name="IMA Fungus">
        <title>Comparative genomic study of the Penicillium genus elucidates a diverse pangenome and 15 lateral gene transfer events.</title>
        <authorList>
            <person name="Petersen C."/>
            <person name="Sorensen T."/>
            <person name="Nielsen M.R."/>
            <person name="Sondergaard T.E."/>
            <person name="Sorensen J.L."/>
            <person name="Fitzpatrick D.A."/>
            <person name="Frisvad J.C."/>
            <person name="Nielsen K.L."/>
        </authorList>
    </citation>
    <scope>NUCLEOTIDE SEQUENCE</scope>
    <source>
        <strain evidence="2">IBT 21917</strain>
    </source>
</reference>
<feature type="region of interest" description="Disordered" evidence="1">
    <location>
        <begin position="1"/>
        <end position="47"/>
    </location>
</feature>
<proteinExistence type="predicted"/>
<evidence type="ECO:0000256" key="1">
    <source>
        <dbReference type="SAM" id="MobiDB-lite"/>
    </source>
</evidence>
<protein>
    <recommendedName>
        <fullName evidence="4">C6 finger domain protein</fullName>
    </recommendedName>
</protein>
<dbReference type="EMBL" id="JAPQKO010000008">
    <property type="protein sequence ID" value="KAJ5151844.1"/>
    <property type="molecule type" value="Genomic_DNA"/>
</dbReference>
<dbReference type="Proteomes" id="UP001146351">
    <property type="component" value="Unassembled WGS sequence"/>
</dbReference>
<name>A0A9W9HQL3_9EURO</name>
<comment type="caution">
    <text evidence="2">The sequence shown here is derived from an EMBL/GenBank/DDBJ whole genome shotgun (WGS) entry which is preliminary data.</text>
</comment>
<sequence>MGRPPKKRARTDDEGAEFSTQSAHNFWPSPEQTPPDSFPITPDSTERSDANQLCPFFFWRPGGAAPLPSQHPPDLLAGDENHNHSWRPDRLKNPNVPVPTSTSPWPDFSTVSEATAMPFTAPAGILDLPSLPLTPPTPASSDSASPQCTCLSYLYLCLSHISSVASFPVNSHTLCSLHIAARTAQDVIRCEACPKNFATGMQNVMFTGTLLTVIADAWLRVYQADPVELGMQSAPKEYVSLVLSSPDPPQAWRDWLRQIVRYAVVGGDISPSLRSPCSSHPDLLSLIQEVENRQRRWHEPGQHPLPHNPLNPGTHPAGEGEPHSEKELLCLRVVGSARAVLAKFNFEPSDFPHGVIPEDLKHGSA</sequence>
<feature type="region of interest" description="Disordered" evidence="1">
    <location>
        <begin position="67"/>
        <end position="104"/>
    </location>
</feature>
<feature type="compositionally biased region" description="Basic and acidic residues" evidence="1">
    <location>
        <begin position="79"/>
        <end position="92"/>
    </location>
</feature>
<evidence type="ECO:0000313" key="3">
    <source>
        <dbReference type="Proteomes" id="UP001146351"/>
    </source>
</evidence>
<reference evidence="2" key="1">
    <citation type="submission" date="2022-11" db="EMBL/GenBank/DDBJ databases">
        <authorList>
            <person name="Petersen C."/>
        </authorList>
    </citation>
    <scope>NUCLEOTIDE SEQUENCE</scope>
    <source>
        <strain evidence="2">IBT 21917</strain>
    </source>
</reference>
<accession>A0A9W9HQL3</accession>
<evidence type="ECO:0008006" key="4">
    <source>
        <dbReference type="Google" id="ProtNLM"/>
    </source>
</evidence>
<dbReference type="OrthoDB" id="10261408at2759"/>
<gene>
    <name evidence="2" type="ORF">N7492_010139</name>
</gene>